<dbReference type="SMART" id="SM00419">
    <property type="entry name" value="HTH_CRP"/>
    <property type="match status" value="1"/>
</dbReference>
<keyword evidence="1" id="KW-0805">Transcription regulation</keyword>
<reference evidence="5 6" key="1">
    <citation type="submission" date="2018-11" db="EMBL/GenBank/DDBJ databases">
        <title>Tabrizicola sp. isolated from sediment of alpine lake.</title>
        <authorList>
            <person name="Liu Z."/>
        </authorList>
    </citation>
    <scope>NUCLEOTIDE SEQUENCE [LARGE SCALE GENOMIC DNA]</scope>
    <source>
        <strain evidence="5 6">DRYC-M-16</strain>
    </source>
</reference>
<dbReference type="SUPFAM" id="SSF51206">
    <property type="entry name" value="cAMP-binding domain-like"/>
    <property type="match status" value="1"/>
</dbReference>
<evidence type="ECO:0000256" key="1">
    <source>
        <dbReference type="ARBA" id="ARBA00023015"/>
    </source>
</evidence>
<evidence type="ECO:0000259" key="4">
    <source>
        <dbReference type="PROSITE" id="PS51063"/>
    </source>
</evidence>
<protein>
    <submittedName>
        <fullName evidence="5">Crp/Fnr family transcriptional regulator</fullName>
    </submittedName>
</protein>
<dbReference type="InterPro" id="IPR000595">
    <property type="entry name" value="cNMP-bd_dom"/>
</dbReference>
<dbReference type="Gene3D" id="2.60.120.10">
    <property type="entry name" value="Jelly Rolls"/>
    <property type="match status" value="1"/>
</dbReference>
<dbReference type="SUPFAM" id="SSF46785">
    <property type="entry name" value="Winged helix' DNA-binding domain"/>
    <property type="match status" value="1"/>
</dbReference>
<organism evidence="5 6">
    <name type="scientific">Pseudotabrizicola sediminis</name>
    <dbReference type="NCBI Taxonomy" id="2486418"/>
    <lineage>
        <taxon>Bacteria</taxon>
        <taxon>Pseudomonadati</taxon>
        <taxon>Pseudomonadota</taxon>
        <taxon>Alphaproteobacteria</taxon>
        <taxon>Rhodobacterales</taxon>
        <taxon>Paracoccaceae</taxon>
        <taxon>Pseudotabrizicola</taxon>
    </lineage>
</organism>
<proteinExistence type="predicted"/>
<dbReference type="PRINTS" id="PR00034">
    <property type="entry name" value="HTHCRP"/>
</dbReference>
<dbReference type="Pfam" id="PF13545">
    <property type="entry name" value="HTH_Crp_2"/>
    <property type="match status" value="1"/>
</dbReference>
<dbReference type="InterPro" id="IPR012318">
    <property type="entry name" value="HTH_CRP"/>
</dbReference>
<dbReference type="InterPro" id="IPR036390">
    <property type="entry name" value="WH_DNA-bd_sf"/>
</dbReference>
<accession>A0ABY2KKU8</accession>
<name>A0ABY2KKU8_9RHOB</name>
<dbReference type="Proteomes" id="UP000297741">
    <property type="component" value="Unassembled WGS sequence"/>
</dbReference>
<evidence type="ECO:0000313" key="5">
    <source>
        <dbReference type="EMBL" id="TGD41541.1"/>
    </source>
</evidence>
<evidence type="ECO:0000256" key="2">
    <source>
        <dbReference type="ARBA" id="ARBA00023125"/>
    </source>
</evidence>
<dbReference type="CDD" id="cd00038">
    <property type="entry name" value="CAP_ED"/>
    <property type="match status" value="1"/>
</dbReference>
<keyword evidence="6" id="KW-1185">Reference proteome</keyword>
<comment type="caution">
    <text evidence="5">The sequence shown here is derived from an EMBL/GenBank/DDBJ whole genome shotgun (WGS) entry which is preliminary data.</text>
</comment>
<dbReference type="Pfam" id="PF00027">
    <property type="entry name" value="cNMP_binding"/>
    <property type="match status" value="1"/>
</dbReference>
<sequence>MSPRPDKFIISYVGQTIRYVLIAGADACRGRHRGTVVALVRSGGSWGDNMEQRPKEPRKVTDRNPIWADSLTYIKTRVTQCGLPLGKTSVCGDARHREDREPDSEIVSGGARSHDVWLIRSGILRLQRHAYDGRRQILTLFFPGEIIGFEGEFHEGASIEAATQSGLCRINRHWFDRMVDQDNDLRADLFRQKQDQLDRLHWLTWSLGALSPEERLCAFLALSSKFLPYQPLPDGTGVLAVRLARKDIADLLGTTLELISRIVHKLADAGIIEIRDPAHFRFLDLPRLIAMGKIDGHFDRMAIGIARRRGQFESLVGVGSEKSVCFCGRGQGTLTAINDPQVRFDNLSLNRNLPSGGIGK</sequence>
<evidence type="ECO:0000256" key="3">
    <source>
        <dbReference type="ARBA" id="ARBA00023163"/>
    </source>
</evidence>
<dbReference type="EMBL" id="RPEM01000021">
    <property type="protein sequence ID" value="TGD41541.1"/>
    <property type="molecule type" value="Genomic_DNA"/>
</dbReference>
<keyword evidence="3" id="KW-0804">Transcription</keyword>
<evidence type="ECO:0000313" key="6">
    <source>
        <dbReference type="Proteomes" id="UP000297741"/>
    </source>
</evidence>
<dbReference type="RefSeq" id="WP_135433813.1">
    <property type="nucleotide sequence ID" value="NZ_RPEM01000021.1"/>
</dbReference>
<feature type="domain" description="HTH crp-type" evidence="4">
    <location>
        <begin position="210"/>
        <end position="286"/>
    </location>
</feature>
<gene>
    <name evidence="5" type="ORF">EEB11_18155</name>
</gene>
<dbReference type="InterPro" id="IPR018490">
    <property type="entry name" value="cNMP-bd_dom_sf"/>
</dbReference>
<keyword evidence="2" id="KW-0238">DNA-binding</keyword>
<dbReference type="PROSITE" id="PS51063">
    <property type="entry name" value="HTH_CRP_2"/>
    <property type="match status" value="1"/>
</dbReference>
<dbReference type="InterPro" id="IPR014710">
    <property type="entry name" value="RmlC-like_jellyroll"/>
</dbReference>